<dbReference type="AlphaFoldDB" id="A0A316E9A9"/>
<dbReference type="EMBL" id="QGGO01000013">
    <property type="protein sequence ID" value="PWK26238.1"/>
    <property type="molecule type" value="Genomic_DNA"/>
</dbReference>
<gene>
    <name evidence="2" type="ORF">LV89_02719</name>
</gene>
<proteinExistence type="predicted"/>
<organism evidence="2 3">
    <name type="scientific">Arcicella aurantiaca</name>
    <dbReference type="NCBI Taxonomy" id="591202"/>
    <lineage>
        <taxon>Bacteria</taxon>
        <taxon>Pseudomonadati</taxon>
        <taxon>Bacteroidota</taxon>
        <taxon>Cytophagia</taxon>
        <taxon>Cytophagales</taxon>
        <taxon>Flectobacillaceae</taxon>
        <taxon>Arcicella</taxon>
    </lineage>
</organism>
<keyword evidence="3" id="KW-1185">Reference proteome</keyword>
<evidence type="ECO:0000313" key="3">
    <source>
        <dbReference type="Proteomes" id="UP000245489"/>
    </source>
</evidence>
<dbReference type="RefSeq" id="WP_109743439.1">
    <property type="nucleotide sequence ID" value="NZ_QGGO01000013.1"/>
</dbReference>
<name>A0A316E9A9_9BACT</name>
<sequence length="128" mass="14591">MNILYKVLKGILYTVIGGIVFLLLLVIYSENFSEYKKEFEFKGIATGKSVFLQFPYNPDITRIRVKIQGEISEDVDVLVGGITNVIKLKKSANIDTTYESDCYSNQVEIRTICYKKCKGNLKGTVRIY</sequence>
<evidence type="ECO:0000256" key="1">
    <source>
        <dbReference type="SAM" id="Phobius"/>
    </source>
</evidence>
<reference evidence="2 3" key="1">
    <citation type="submission" date="2018-05" db="EMBL/GenBank/DDBJ databases">
        <title>Genomic Encyclopedia of Archaeal and Bacterial Type Strains, Phase II (KMG-II): from individual species to whole genera.</title>
        <authorList>
            <person name="Goeker M."/>
        </authorList>
    </citation>
    <scope>NUCLEOTIDE SEQUENCE [LARGE SCALE GENOMIC DNA]</scope>
    <source>
        <strain evidence="2 3">DSM 22214</strain>
    </source>
</reference>
<keyword evidence="1" id="KW-1133">Transmembrane helix</keyword>
<accession>A0A316E9A9</accession>
<comment type="caution">
    <text evidence="2">The sequence shown here is derived from an EMBL/GenBank/DDBJ whole genome shotgun (WGS) entry which is preliminary data.</text>
</comment>
<feature type="transmembrane region" description="Helical" evidence="1">
    <location>
        <begin position="7"/>
        <end position="28"/>
    </location>
</feature>
<keyword evidence="1" id="KW-0472">Membrane</keyword>
<protein>
    <submittedName>
        <fullName evidence="2">Uncharacterized protein</fullName>
    </submittedName>
</protein>
<keyword evidence="1" id="KW-0812">Transmembrane</keyword>
<evidence type="ECO:0000313" key="2">
    <source>
        <dbReference type="EMBL" id="PWK26238.1"/>
    </source>
</evidence>
<dbReference type="Proteomes" id="UP000245489">
    <property type="component" value="Unassembled WGS sequence"/>
</dbReference>